<protein>
    <recommendedName>
        <fullName evidence="12">Leucine-rich repeat-containing N-terminal plant-type domain-containing protein</fullName>
    </recommendedName>
</protein>
<evidence type="ECO:0000256" key="11">
    <source>
        <dbReference type="SAM" id="SignalP"/>
    </source>
</evidence>
<dbReference type="GO" id="GO:0016020">
    <property type="term" value="C:membrane"/>
    <property type="evidence" value="ECO:0007669"/>
    <property type="project" value="UniProtKB-SubCell"/>
</dbReference>
<dbReference type="InterPro" id="IPR050994">
    <property type="entry name" value="At_inactive_RLKs"/>
</dbReference>
<dbReference type="EMBL" id="LRBV02000010">
    <property type="status" value="NOT_ANNOTATED_CDS"/>
    <property type="molecule type" value="Genomic_DNA"/>
</dbReference>
<evidence type="ECO:0000313" key="14">
    <source>
        <dbReference type="Proteomes" id="UP000594261"/>
    </source>
</evidence>
<evidence type="ECO:0000256" key="8">
    <source>
        <dbReference type="ARBA" id="ARBA00023136"/>
    </source>
</evidence>
<evidence type="ECO:0000256" key="9">
    <source>
        <dbReference type="ARBA" id="ARBA00023180"/>
    </source>
</evidence>
<dbReference type="Gramene" id="QL10p017697:mrna">
    <property type="protein sequence ID" value="QL10p017697:mrna"/>
    <property type="gene ID" value="QL10p017697"/>
</dbReference>
<dbReference type="Gene3D" id="3.80.10.10">
    <property type="entry name" value="Ribonuclease Inhibitor"/>
    <property type="match status" value="1"/>
</dbReference>
<evidence type="ECO:0000313" key="13">
    <source>
        <dbReference type="EnsemblPlants" id="QL10p017697:mrna"/>
    </source>
</evidence>
<feature type="chain" id="PRO_5029484407" description="Leucine-rich repeat-containing N-terminal plant-type domain-containing protein" evidence="11">
    <location>
        <begin position="22"/>
        <end position="317"/>
    </location>
</feature>
<evidence type="ECO:0000256" key="7">
    <source>
        <dbReference type="ARBA" id="ARBA00022989"/>
    </source>
</evidence>
<feature type="transmembrane region" description="Helical" evidence="10">
    <location>
        <begin position="238"/>
        <end position="258"/>
    </location>
</feature>
<sequence>MALKNIIIIFLFRTFIWSLLGVFTLSNGGDSDISCLKSIKESLKDPFNRFKSSWNFSEIGEGFYCRFNGVECWNSVESKVVSIQLYNKSLKGQFPQGIENCKFLEDLNLSFNKLSGAIPSDISTRLPYLTSLDLSRNNFSGEIPTDIANCTYLNSLKLDHNRLTGQIPQQLGQLTRIKNFTVANNFLSGPVPNFTVPNVTKESYVNNSGLCGGPLEPCKELGRKSDETSDETFKSGFIVGYAASSVSVVTIFVSYCVPWEQMKKRKRMTLKKNSKRKETHKIFTLKRWVTRMTSAELNKATDNFNSDNVVSQSLVSG</sequence>
<dbReference type="InterPro" id="IPR001611">
    <property type="entry name" value="Leu-rich_rpt"/>
</dbReference>
<dbReference type="InParanoid" id="A0A7N2RBX6"/>
<proteinExistence type="inferred from homology"/>
<dbReference type="SUPFAM" id="SSF52058">
    <property type="entry name" value="L domain-like"/>
    <property type="match status" value="1"/>
</dbReference>
<evidence type="ECO:0000256" key="4">
    <source>
        <dbReference type="ARBA" id="ARBA00022692"/>
    </source>
</evidence>
<evidence type="ECO:0000256" key="6">
    <source>
        <dbReference type="ARBA" id="ARBA00022737"/>
    </source>
</evidence>
<keyword evidence="3" id="KW-0433">Leucine-rich repeat</keyword>
<evidence type="ECO:0000256" key="2">
    <source>
        <dbReference type="ARBA" id="ARBA00009592"/>
    </source>
</evidence>
<keyword evidence="14" id="KW-1185">Reference proteome</keyword>
<comment type="similarity">
    <text evidence="2">Belongs to the RLP family.</text>
</comment>
<accession>A0A7N2RBX6</accession>
<dbReference type="Pfam" id="PF00560">
    <property type="entry name" value="LRR_1"/>
    <property type="match status" value="3"/>
</dbReference>
<dbReference type="InterPro" id="IPR013210">
    <property type="entry name" value="LRR_N_plant-typ"/>
</dbReference>
<evidence type="ECO:0000256" key="5">
    <source>
        <dbReference type="ARBA" id="ARBA00022729"/>
    </source>
</evidence>
<evidence type="ECO:0000256" key="10">
    <source>
        <dbReference type="SAM" id="Phobius"/>
    </source>
</evidence>
<reference evidence="13" key="2">
    <citation type="submission" date="2021-01" db="UniProtKB">
        <authorList>
            <consortium name="EnsemblPlants"/>
        </authorList>
    </citation>
    <scope>IDENTIFICATION</scope>
</reference>
<dbReference type="InterPro" id="IPR032675">
    <property type="entry name" value="LRR_dom_sf"/>
</dbReference>
<dbReference type="AlphaFoldDB" id="A0A7N2RBX6"/>
<keyword evidence="7 10" id="KW-1133">Transmembrane helix</keyword>
<keyword evidence="6" id="KW-0677">Repeat</keyword>
<keyword evidence="5 11" id="KW-0732">Signal</keyword>
<evidence type="ECO:0000259" key="12">
    <source>
        <dbReference type="Pfam" id="PF08263"/>
    </source>
</evidence>
<comment type="subcellular location">
    <subcellularLocation>
        <location evidence="1">Membrane</location>
        <topology evidence="1">Single-pass type I membrane protein</topology>
    </subcellularLocation>
</comment>
<feature type="domain" description="Leucine-rich repeat-containing N-terminal plant-type" evidence="12">
    <location>
        <begin position="30"/>
        <end position="73"/>
    </location>
</feature>
<dbReference type="Proteomes" id="UP000594261">
    <property type="component" value="Chromosome 10"/>
</dbReference>
<organism evidence="13 14">
    <name type="scientific">Quercus lobata</name>
    <name type="common">Valley oak</name>
    <dbReference type="NCBI Taxonomy" id="97700"/>
    <lineage>
        <taxon>Eukaryota</taxon>
        <taxon>Viridiplantae</taxon>
        <taxon>Streptophyta</taxon>
        <taxon>Embryophyta</taxon>
        <taxon>Tracheophyta</taxon>
        <taxon>Spermatophyta</taxon>
        <taxon>Magnoliopsida</taxon>
        <taxon>eudicotyledons</taxon>
        <taxon>Gunneridae</taxon>
        <taxon>Pentapetalae</taxon>
        <taxon>rosids</taxon>
        <taxon>fabids</taxon>
        <taxon>Fagales</taxon>
        <taxon>Fagaceae</taxon>
        <taxon>Quercus</taxon>
    </lineage>
</organism>
<feature type="signal peptide" evidence="11">
    <location>
        <begin position="1"/>
        <end position="21"/>
    </location>
</feature>
<reference evidence="13 14" key="1">
    <citation type="journal article" date="2016" name="G3 (Bethesda)">
        <title>First Draft Assembly and Annotation of the Genome of a California Endemic Oak Quercus lobata Nee (Fagaceae).</title>
        <authorList>
            <person name="Sork V.L."/>
            <person name="Fitz-Gibbon S.T."/>
            <person name="Puiu D."/>
            <person name="Crepeau M."/>
            <person name="Gugger P.F."/>
            <person name="Sherman R."/>
            <person name="Stevens K."/>
            <person name="Langley C.H."/>
            <person name="Pellegrini M."/>
            <person name="Salzberg S.L."/>
        </authorList>
    </citation>
    <scope>NUCLEOTIDE SEQUENCE [LARGE SCALE GENOMIC DNA]</scope>
    <source>
        <strain evidence="13 14">cv. SW786</strain>
    </source>
</reference>
<name>A0A7N2RBX6_QUELO</name>
<dbReference type="OMA" id="CWIPEES"/>
<keyword evidence="9" id="KW-0325">Glycoprotein</keyword>
<dbReference type="PANTHER" id="PTHR48010">
    <property type="entry name" value="OS05G0588300 PROTEIN"/>
    <property type="match status" value="1"/>
</dbReference>
<dbReference type="PANTHER" id="PTHR48010:SF55">
    <property type="entry name" value="OS01G0607900 PROTEIN"/>
    <property type="match status" value="1"/>
</dbReference>
<keyword evidence="4 10" id="KW-0812">Transmembrane</keyword>
<dbReference type="EnsemblPlants" id="QL10p017697:mrna">
    <property type="protein sequence ID" value="QL10p017697:mrna"/>
    <property type="gene ID" value="QL10p017697"/>
</dbReference>
<dbReference type="FunFam" id="3.80.10.10:FF:000275">
    <property type="entry name" value="Leucine-rich repeat receptor-like protein kinase"/>
    <property type="match status" value="1"/>
</dbReference>
<evidence type="ECO:0000256" key="1">
    <source>
        <dbReference type="ARBA" id="ARBA00004479"/>
    </source>
</evidence>
<dbReference type="Pfam" id="PF08263">
    <property type="entry name" value="LRRNT_2"/>
    <property type="match status" value="1"/>
</dbReference>
<keyword evidence="8 10" id="KW-0472">Membrane</keyword>
<evidence type="ECO:0000256" key="3">
    <source>
        <dbReference type="ARBA" id="ARBA00022614"/>
    </source>
</evidence>